<protein>
    <submittedName>
        <fullName evidence="3">Uncharacterized protein</fullName>
    </submittedName>
</protein>
<keyword evidence="1" id="KW-0175">Coiled coil</keyword>
<evidence type="ECO:0000256" key="2">
    <source>
        <dbReference type="SAM" id="MobiDB-lite"/>
    </source>
</evidence>
<proteinExistence type="predicted"/>
<feature type="region of interest" description="Disordered" evidence="2">
    <location>
        <begin position="277"/>
        <end position="297"/>
    </location>
</feature>
<dbReference type="EMBL" id="VYYT01000566">
    <property type="protein sequence ID" value="KAK2731669.1"/>
    <property type="molecule type" value="Genomic_DNA"/>
</dbReference>
<feature type="coiled-coil region" evidence="1">
    <location>
        <begin position="183"/>
        <end position="233"/>
    </location>
</feature>
<dbReference type="AlphaFoldDB" id="A0AAE0CZP8"/>
<evidence type="ECO:0000313" key="4">
    <source>
        <dbReference type="Proteomes" id="UP001281614"/>
    </source>
</evidence>
<dbReference type="PANTHER" id="PTHR33488:SF2">
    <property type="entry name" value="EARLY ENDOSOME ANTIGEN 1-LIKE"/>
    <property type="match status" value="1"/>
</dbReference>
<dbReference type="Proteomes" id="UP001281614">
    <property type="component" value="Unassembled WGS sequence"/>
</dbReference>
<feature type="compositionally biased region" description="Basic and acidic residues" evidence="2">
    <location>
        <begin position="277"/>
        <end position="292"/>
    </location>
</feature>
<comment type="caution">
    <text evidence="3">The sequence shown here is derived from an EMBL/GenBank/DDBJ whole genome shotgun (WGS) entry which is preliminary data.</text>
</comment>
<evidence type="ECO:0000256" key="1">
    <source>
        <dbReference type="SAM" id="Coils"/>
    </source>
</evidence>
<evidence type="ECO:0000313" key="3">
    <source>
        <dbReference type="EMBL" id="KAK2731669.1"/>
    </source>
</evidence>
<organism evidence="3 4">
    <name type="scientific">Colletotrichum kahawae</name>
    <name type="common">Coffee berry disease fungus</name>
    <dbReference type="NCBI Taxonomy" id="34407"/>
    <lineage>
        <taxon>Eukaryota</taxon>
        <taxon>Fungi</taxon>
        <taxon>Dikarya</taxon>
        <taxon>Ascomycota</taxon>
        <taxon>Pezizomycotina</taxon>
        <taxon>Sordariomycetes</taxon>
        <taxon>Hypocreomycetidae</taxon>
        <taxon>Glomerellales</taxon>
        <taxon>Glomerellaceae</taxon>
        <taxon>Colletotrichum</taxon>
        <taxon>Colletotrichum gloeosporioides species complex</taxon>
    </lineage>
</organism>
<gene>
    <name evidence="3" type="ORF">CKAH01_08825</name>
</gene>
<reference evidence="3" key="1">
    <citation type="submission" date="2023-02" db="EMBL/GenBank/DDBJ databases">
        <title>Colletotrichum kahawae CIFC_Que2 genome sequencing and assembly.</title>
        <authorList>
            <person name="Baroncelli R."/>
        </authorList>
    </citation>
    <scope>NUCLEOTIDE SEQUENCE</scope>
    <source>
        <strain evidence="3">CIFC_Que2</strain>
    </source>
</reference>
<sequence>MALSIMPSNKELAELVTEVIKDINLSLKQTGSIPETLSSGPWTINYLNQLRLLAYSPHVQRVTLKPKDGEKFKHFEHHDLSTAIVQVVNHATKAFHVADSNMNLVQMQAKALFGKTGLAQDILMNLQTPDGGQIAMCALGGLKDGMSRCSSFMDKVCTAFGEVIETGEELELALTNEASDSQKMKDRLELDQCEREAEKAIETSLLQQQKEQLEKGEESLKKAQKKLKDLGIKTLSDVQGIFSGTLGAAINIIKETPNIALTGLKSVGNLGNILSRGDRDFDPKSSNPDEKPLTSIADPALQSASEIESQLSRLQIISEENLLEVLQSGEIGELQDCVAQMRAMNASLGDGPYSQIAMGILKKGITFGEVVLALQPKASSIDPEGQEWKERVRKWQMLFENVQAALLQLRSAAVSQTAMRNAEGNVRRITLQNTKTQTRIIQLAHQMKQLDHSKVKLEDTKKVLLEAIQVLYEIKKGFNIIKRKFDFLAGYVEIRINDGVAKRLTYAMEAAKGRVSDGDMLCYQIQARTIVDMVLQTRGHFLFINDMAKLYSQISKDYILPCIKQMGSLKVGKTATSNEQEAEKACIDKFTTDCSQAIIKIAEAEMEKFQEEMTARCMEIREDARLQGLDKKVSQAHRAAVEVAMSQASDRILKQETSRIEVLEKKIEKSSATIIDDELF</sequence>
<accession>A0AAE0CZP8</accession>
<keyword evidence="4" id="KW-1185">Reference proteome</keyword>
<dbReference type="PANTHER" id="PTHR33488">
    <property type="entry name" value="ZGC:162509"/>
    <property type="match status" value="1"/>
</dbReference>
<name>A0AAE0CZP8_COLKA</name>